<evidence type="ECO:0000313" key="2">
    <source>
        <dbReference type="EMBL" id="VDN17920.1"/>
    </source>
</evidence>
<dbReference type="SUPFAM" id="SSF141255">
    <property type="entry name" value="YccV-like"/>
    <property type="match status" value="1"/>
</dbReference>
<dbReference type="PANTHER" id="PTHR14289:SF16">
    <property type="entry name" value="POLYMERASE DELTA-INTERACTING PROTEIN 2"/>
    <property type="match status" value="1"/>
</dbReference>
<dbReference type="EMBL" id="UYRT01078159">
    <property type="protein sequence ID" value="VDN17920.1"/>
    <property type="molecule type" value="Genomic_DNA"/>
</dbReference>
<reference evidence="2 3" key="2">
    <citation type="submission" date="2018-11" db="EMBL/GenBank/DDBJ databases">
        <authorList>
            <consortium name="Pathogen Informatics"/>
        </authorList>
    </citation>
    <scope>NUCLEOTIDE SEQUENCE [LARGE SCALE GENOMIC DNA]</scope>
</reference>
<dbReference type="InterPro" id="IPR011722">
    <property type="entry name" value="Hemimethylated_DNA-bd_dom"/>
</dbReference>
<dbReference type="Proteomes" id="UP000271098">
    <property type="component" value="Unassembled WGS sequence"/>
</dbReference>
<dbReference type="GO" id="GO:0005634">
    <property type="term" value="C:nucleus"/>
    <property type="evidence" value="ECO:0007669"/>
    <property type="project" value="TreeGrafter"/>
</dbReference>
<dbReference type="InterPro" id="IPR036623">
    <property type="entry name" value="Hemimethylated_DNA-bd_sf"/>
</dbReference>
<evidence type="ECO:0000313" key="4">
    <source>
        <dbReference type="WBParaSite" id="GPUH_0001080901-mRNA-1"/>
    </source>
</evidence>
<dbReference type="Gene3D" id="2.60.40.1470">
    <property type="entry name" value="ApaG domain"/>
    <property type="match status" value="1"/>
</dbReference>
<dbReference type="SUPFAM" id="SSF110069">
    <property type="entry name" value="ApaG-like"/>
    <property type="match status" value="1"/>
</dbReference>
<name>A0A183DQ05_9BILA</name>
<evidence type="ECO:0000259" key="1">
    <source>
        <dbReference type="SMART" id="SM00992"/>
    </source>
</evidence>
<organism evidence="4">
    <name type="scientific">Gongylonema pulchrum</name>
    <dbReference type="NCBI Taxonomy" id="637853"/>
    <lineage>
        <taxon>Eukaryota</taxon>
        <taxon>Metazoa</taxon>
        <taxon>Ecdysozoa</taxon>
        <taxon>Nematoda</taxon>
        <taxon>Chromadorea</taxon>
        <taxon>Rhabditida</taxon>
        <taxon>Spirurina</taxon>
        <taxon>Spiruromorpha</taxon>
        <taxon>Spiruroidea</taxon>
        <taxon>Gongylonematidae</taxon>
        <taxon>Gongylonema</taxon>
    </lineage>
</organism>
<protein>
    <submittedName>
        <fullName evidence="4">YccV-like domain-containing protein</fullName>
    </submittedName>
</protein>
<dbReference type="AlphaFoldDB" id="A0A183DQ05"/>
<proteinExistence type="predicted"/>
<dbReference type="SMART" id="SM00992">
    <property type="entry name" value="YccV-like"/>
    <property type="match status" value="1"/>
</dbReference>
<gene>
    <name evidence="2" type="ORF">GPUH_LOCUS10796</name>
</gene>
<keyword evidence="3" id="KW-1185">Reference proteome</keyword>
<dbReference type="GO" id="GO:0070987">
    <property type="term" value="P:error-free translesion synthesis"/>
    <property type="evidence" value="ECO:0007669"/>
    <property type="project" value="TreeGrafter"/>
</dbReference>
<dbReference type="GO" id="GO:0003677">
    <property type="term" value="F:DNA binding"/>
    <property type="evidence" value="ECO:0007669"/>
    <property type="project" value="InterPro"/>
</dbReference>
<dbReference type="PANTHER" id="PTHR14289">
    <property type="entry name" value="F-BOX ONLY PROTEIN 3"/>
    <property type="match status" value="1"/>
</dbReference>
<dbReference type="GO" id="GO:0042645">
    <property type="term" value="C:mitochondrial nucleoid"/>
    <property type="evidence" value="ECO:0007669"/>
    <property type="project" value="TreeGrafter"/>
</dbReference>
<accession>A0A183DQ05</accession>
<dbReference type="InterPro" id="IPR036767">
    <property type="entry name" value="ApaG_sf"/>
</dbReference>
<reference evidence="4" key="1">
    <citation type="submission" date="2016-06" db="UniProtKB">
        <authorList>
            <consortium name="WormBaseParasite"/>
        </authorList>
    </citation>
    <scope>IDENTIFICATION</scope>
</reference>
<dbReference type="OrthoDB" id="5913487at2759"/>
<sequence>MAGLLTHRSALRGFPSIRSFFASANLLSRQLVKKLGFDRLKCECKNWIFFRLREGSGCTVTKELGHLTAQRSDEEPYPSGQLFLHKVFPYRGIILCSFTCPVEEKPVTPYDFADNPIVITQKSLFYQVLIHCGDWKYMHFPVDLTSYLEDAGTVHGEKMLNVVFGMDCVPHEEIIPYGTRHPEPIAHELFHGLFECIISPDDDAKFSVRKEPSYLITQHSNCILNQLTPHWVYRETTDGIKVTVTTFYLGLNVTNGQQKHWWRYVIRLENQRPCSIIVRSREMKVYSLSNMQQQKFPYVAGQV</sequence>
<feature type="domain" description="Hemimethylated DNA-binding" evidence="1">
    <location>
        <begin position="80"/>
        <end position="209"/>
    </location>
</feature>
<dbReference type="WBParaSite" id="GPUH_0001080901-mRNA-1">
    <property type="protein sequence ID" value="GPUH_0001080901-mRNA-1"/>
    <property type="gene ID" value="GPUH_0001080901"/>
</dbReference>
<evidence type="ECO:0000313" key="3">
    <source>
        <dbReference type="Proteomes" id="UP000271098"/>
    </source>
</evidence>